<keyword evidence="1" id="KW-1133">Transmembrane helix</keyword>
<dbReference type="AlphaFoldDB" id="A0A9P1MWC5"/>
<evidence type="ECO:0000313" key="2">
    <source>
        <dbReference type="EMBL" id="CAI5442087.1"/>
    </source>
</evidence>
<name>A0A9P1MWC5_9PELO</name>
<dbReference type="OrthoDB" id="5828753at2759"/>
<keyword evidence="1" id="KW-0472">Membrane</keyword>
<gene>
    <name evidence="2" type="ORF">CAMP_LOCUS4724</name>
</gene>
<feature type="transmembrane region" description="Helical" evidence="1">
    <location>
        <begin position="108"/>
        <end position="127"/>
    </location>
</feature>
<proteinExistence type="predicted"/>
<keyword evidence="3" id="KW-1185">Reference proteome</keyword>
<dbReference type="EMBL" id="CANHGI010000002">
    <property type="protein sequence ID" value="CAI5442087.1"/>
    <property type="molecule type" value="Genomic_DNA"/>
</dbReference>
<evidence type="ECO:0000256" key="1">
    <source>
        <dbReference type="SAM" id="Phobius"/>
    </source>
</evidence>
<comment type="caution">
    <text evidence="2">The sequence shown here is derived from an EMBL/GenBank/DDBJ whole genome shotgun (WGS) entry which is preliminary data.</text>
</comment>
<sequence>MTYDLSRLTQDIPPTSVVGVKDGVEFESASSSADQNGNAMSNYFDDLSARRRFKNSRCSSYDSISGEILISDFLASDELDKLSSALSEVSSSNENVGSSSTSLFYDLFQAQLALWTCAFSLLYSYAWMQHRKKFLISIFVVVPVTFSMTCVMSWLLGLIVIVGRMFSTPVDYQQYLDLSRHGGLDFGDRGFIREAFRNRSYSGASSISCQGIEDYSGQTSSSLPKPLCRRHSNSYTSLCQSRPPSVNRKLSYCYSHKGEE</sequence>
<accession>A0A9P1MWC5</accession>
<evidence type="ECO:0000313" key="3">
    <source>
        <dbReference type="Proteomes" id="UP001152747"/>
    </source>
</evidence>
<reference evidence="2" key="1">
    <citation type="submission" date="2022-11" db="EMBL/GenBank/DDBJ databases">
        <authorList>
            <person name="Kikuchi T."/>
        </authorList>
    </citation>
    <scope>NUCLEOTIDE SEQUENCE</scope>
    <source>
        <strain evidence="2">PS1010</strain>
    </source>
</reference>
<protein>
    <submittedName>
        <fullName evidence="2">Uncharacterized protein</fullName>
    </submittedName>
</protein>
<keyword evidence="1" id="KW-0812">Transmembrane</keyword>
<dbReference type="Proteomes" id="UP001152747">
    <property type="component" value="Unassembled WGS sequence"/>
</dbReference>
<organism evidence="2 3">
    <name type="scientific">Caenorhabditis angaria</name>
    <dbReference type="NCBI Taxonomy" id="860376"/>
    <lineage>
        <taxon>Eukaryota</taxon>
        <taxon>Metazoa</taxon>
        <taxon>Ecdysozoa</taxon>
        <taxon>Nematoda</taxon>
        <taxon>Chromadorea</taxon>
        <taxon>Rhabditida</taxon>
        <taxon>Rhabditina</taxon>
        <taxon>Rhabditomorpha</taxon>
        <taxon>Rhabditoidea</taxon>
        <taxon>Rhabditidae</taxon>
        <taxon>Peloderinae</taxon>
        <taxon>Caenorhabditis</taxon>
    </lineage>
</organism>
<feature type="transmembrane region" description="Helical" evidence="1">
    <location>
        <begin position="134"/>
        <end position="162"/>
    </location>
</feature>